<dbReference type="PANTHER" id="PTHR11629:SF63">
    <property type="entry name" value="V-TYPE PROTON ATPASE SUBUNIT A"/>
    <property type="match status" value="1"/>
</dbReference>
<feature type="transmembrane region" description="Helical" evidence="10">
    <location>
        <begin position="534"/>
        <end position="560"/>
    </location>
</feature>
<comment type="similarity">
    <text evidence="2 10">Belongs to the V-ATPase 116 kDa subunit family.</text>
</comment>
<feature type="transmembrane region" description="Helical" evidence="10">
    <location>
        <begin position="581"/>
        <end position="606"/>
    </location>
</feature>
<feature type="region of interest" description="Disordered" evidence="12">
    <location>
        <begin position="312"/>
        <end position="343"/>
    </location>
</feature>
<dbReference type="GO" id="GO:0007035">
    <property type="term" value="P:vacuolar acidification"/>
    <property type="evidence" value="ECO:0007669"/>
    <property type="project" value="TreeGrafter"/>
</dbReference>
<sequence>MLRPERMSKVSVVGTNRVVQDVIEAAHDQNVLHFSDSSGDVGVEGFDAGNPLDGADDASDKLVTVRSLLSILGVEEEDAGPTRIVTDDALENEFADIRDEVNELDERRTEVEDRLSELEDRVAAVEPFVTLGIDLDLLQGYDTVEVAVGEGDTDEIEHALADEGDVRSFETFSEDGVVAVFAYPSGDATDVLEDALVGVEFVEHEIPSGNGSPDDYLDSLEHKRQKLESELATVENELEGLRLEHAGFLLAAEEKLNIEVQKAEAPLNFATTEHAFVAEGWVPTSEYAEFASAVQDAGGDGVDVEELERAEYEPPEHEIGHGEQGAAPDGGTAEQPPVVQDNPGPVKPFEMLVRVINRPNYYDLDPTIILFLTFPAFYGFMIGDVGYGVIYAAVGWWMYTTLDSDALAALGGVAVLSGLATIVFGFLYGEIFGFHLIGEYLWNGSPPLHKGLKPGNADWARLWLVVSVLVALGHLTLGYAIDTYKRMRHGVWDALTEGASWAILMVGLWVWIFSHALGGAKPDLLFTALSGQPLGFTGFGATVGWAALAVGLVGYALLIYAEGAVGGIEGALNSLTHVLSYTRLAAVMLAKGGMAFVVNLLFFGAYETQPNDPESGEFHFMLEHDWSYVQTHYPEAELMFGGLVHGPITAVLGGILIFVLGHLLVLALGVTSAGLQAVRLEYVEFFGKFYEGGGTKYEPFGYDRSYTTQD</sequence>
<evidence type="ECO:0000256" key="12">
    <source>
        <dbReference type="SAM" id="MobiDB-lite"/>
    </source>
</evidence>
<dbReference type="Gene3D" id="3.30.70.2170">
    <property type="match status" value="1"/>
</dbReference>
<evidence type="ECO:0000256" key="7">
    <source>
        <dbReference type="ARBA" id="ARBA00023136"/>
    </source>
</evidence>
<proteinExistence type="inferred from homology"/>
<dbReference type="GeneID" id="68571998"/>
<dbReference type="EMBL" id="BAAADU010000002">
    <property type="protein sequence ID" value="GAA0648453.1"/>
    <property type="molecule type" value="Genomic_DNA"/>
</dbReference>
<feature type="transmembrane region" description="Helical" evidence="10">
    <location>
        <begin position="368"/>
        <end position="394"/>
    </location>
</feature>
<keyword evidence="7 10" id="KW-0472">Membrane</keyword>
<organism evidence="13 14">
    <name type="scientific">Salarchaeum japonicum</name>
    <dbReference type="NCBI Taxonomy" id="555573"/>
    <lineage>
        <taxon>Archaea</taxon>
        <taxon>Methanobacteriati</taxon>
        <taxon>Methanobacteriota</taxon>
        <taxon>Stenosarchaea group</taxon>
        <taxon>Halobacteria</taxon>
        <taxon>Halobacteriales</taxon>
        <taxon>Halobacteriaceae</taxon>
    </lineage>
</organism>
<feature type="transmembrane region" description="Helical" evidence="10">
    <location>
        <begin position="406"/>
        <end position="428"/>
    </location>
</feature>
<dbReference type="RefSeq" id="WP_227261415.1">
    <property type="nucleotide sequence ID" value="NZ_BAAADU010000002.1"/>
</dbReference>
<feature type="compositionally biased region" description="Basic and acidic residues" evidence="12">
    <location>
        <begin position="312"/>
        <end position="321"/>
    </location>
</feature>
<dbReference type="GO" id="GO:0033179">
    <property type="term" value="C:proton-transporting V-type ATPase, V0 domain"/>
    <property type="evidence" value="ECO:0007669"/>
    <property type="project" value="InterPro"/>
</dbReference>
<keyword evidence="6 10" id="KW-0406">Ion transport</keyword>
<feature type="transmembrane region" description="Helical" evidence="10">
    <location>
        <begin position="494"/>
        <end position="514"/>
    </location>
</feature>
<feature type="transmembrane region" description="Helical" evidence="10">
    <location>
        <begin position="462"/>
        <end position="482"/>
    </location>
</feature>
<comment type="function">
    <text evidence="8">Component of the A-type ATP synthase that produces ATP from ADP in the presence of a proton gradient across the membrane.</text>
</comment>
<dbReference type="Proteomes" id="UP001500194">
    <property type="component" value="Unassembled WGS sequence"/>
</dbReference>
<keyword evidence="5 10" id="KW-1133">Transmembrane helix</keyword>
<dbReference type="AlphaFoldDB" id="A0AAV3T0F9"/>
<evidence type="ECO:0000313" key="13">
    <source>
        <dbReference type="EMBL" id="GAA0648453.1"/>
    </source>
</evidence>
<dbReference type="GO" id="GO:0046961">
    <property type="term" value="F:proton-transporting ATPase activity, rotational mechanism"/>
    <property type="evidence" value="ECO:0007669"/>
    <property type="project" value="InterPro"/>
</dbReference>
<feature type="coiled-coil region" evidence="11">
    <location>
        <begin position="87"/>
        <end position="121"/>
    </location>
</feature>
<dbReference type="Gene3D" id="3.30.70.2750">
    <property type="match status" value="1"/>
</dbReference>
<dbReference type="PANTHER" id="PTHR11629">
    <property type="entry name" value="VACUOLAR PROTON ATPASES"/>
    <property type="match status" value="1"/>
</dbReference>
<feature type="transmembrane region" description="Helical" evidence="10">
    <location>
        <begin position="648"/>
        <end position="670"/>
    </location>
</feature>
<keyword evidence="11" id="KW-0175">Coiled coil</keyword>
<evidence type="ECO:0000256" key="4">
    <source>
        <dbReference type="ARBA" id="ARBA00022692"/>
    </source>
</evidence>
<evidence type="ECO:0000256" key="9">
    <source>
        <dbReference type="ARBA" id="ARBA00068671"/>
    </source>
</evidence>
<keyword evidence="4 10" id="KW-0812">Transmembrane</keyword>
<evidence type="ECO:0000256" key="3">
    <source>
        <dbReference type="ARBA" id="ARBA00022448"/>
    </source>
</evidence>
<dbReference type="GO" id="GO:0016471">
    <property type="term" value="C:vacuolar proton-transporting V-type ATPase complex"/>
    <property type="evidence" value="ECO:0007669"/>
    <property type="project" value="TreeGrafter"/>
</dbReference>
<dbReference type="GO" id="GO:0051117">
    <property type="term" value="F:ATPase binding"/>
    <property type="evidence" value="ECO:0007669"/>
    <property type="project" value="TreeGrafter"/>
</dbReference>
<feature type="coiled-coil region" evidence="11">
    <location>
        <begin position="217"/>
        <end position="244"/>
    </location>
</feature>
<evidence type="ECO:0000256" key="6">
    <source>
        <dbReference type="ARBA" id="ARBA00023065"/>
    </source>
</evidence>
<evidence type="ECO:0000313" key="14">
    <source>
        <dbReference type="Proteomes" id="UP001500194"/>
    </source>
</evidence>
<dbReference type="InterPro" id="IPR002490">
    <property type="entry name" value="V-ATPase_116kDa_su"/>
</dbReference>
<evidence type="ECO:0000256" key="11">
    <source>
        <dbReference type="SAM" id="Coils"/>
    </source>
</evidence>
<evidence type="ECO:0000256" key="5">
    <source>
        <dbReference type="ARBA" id="ARBA00022989"/>
    </source>
</evidence>
<evidence type="ECO:0000256" key="1">
    <source>
        <dbReference type="ARBA" id="ARBA00004141"/>
    </source>
</evidence>
<dbReference type="Gene3D" id="1.20.1460.20">
    <property type="match status" value="1"/>
</dbReference>
<keyword evidence="3 10" id="KW-0813">Transport</keyword>
<keyword evidence="14" id="KW-1185">Reference proteome</keyword>
<evidence type="ECO:0000256" key="2">
    <source>
        <dbReference type="ARBA" id="ARBA00009904"/>
    </source>
</evidence>
<dbReference type="Pfam" id="PF01496">
    <property type="entry name" value="V_ATPase_I"/>
    <property type="match status" value="2"/>
</dbReference>
<evidence type="ECO:0000256" key="10">
    <source>
        <dbReference type="RuleBase" id="RU361189"/>
    </source>
</evidence>
<protein>
    <recommendedName>
        <fullName evidence="9 10">A-type ATP synthase subunit I</fullName>
    </recommendedName>
</protein>
<name>A0AAV3T0F9_9EURY</name>
<evidence type="ECO:0000256" key="8">
    <source>
        <dbReference type="ARBA" id="ARBA00059506"/>
    </source>
</evidence>
<gene>
    <name evidence="13" type="ORF">GCM10009019_08780</name>
</gene>
<reference evidence="13 14" key="1">
    <citation type="journal article" date="2019" name="Int. J. Syst. Evol. Microbiol.">
        <title>The Global Catalogue of Microorganisms (GCM) 10K type strain sequencing project: providing services to taxonomists for standard genome sequencing and annotation.</title>
        <authorList>
            <consortium name="The Broad Institute Genomics Platform"/>
            <consortium name="The Broad Institute Genome Sequencing Center for Infectious Disease"/>
            <person name="Wu L."/>
            <person name="Ma J."/>
        </authorList>
    </citation>
    <scope>NUCLEOTIDE SEQUENCE [LARGE SCALE GENOMIC DNA]</scope>
    <source>
        <strain evidence="13 14">JCM 16327</strain>
    </source>
</reference>
<comment type="caution">
    <text evidence="13">The sequence shown here is derived from an EMBL/GenBank/DDBJ whole genome shotgun (WGS) entry which is preliminary data.</text>
</comment>
<accession>A0AAV3T0F9</accession>
<comment type="subcellular location">
    <subcellularLocation>
        <location evidence="1">Membrane</location>
        <topology evidence="1">Multi-pass membrane protein</topology>
    </subcellularLocation>
</comment>